<evidence type="ECO:0000256" key="1">
    <source>
        <dbReference type="ARBA" id="ARBA00004496"/>
    </source>
</evidence>
<evidence type="ECO:0000256" key="7">
    <source>
        <dbReference type="ARBA" id="ARBA00053298"/>
    </source>
</evidence>
<evidence type="ECO:0000256" key="2">
    <source>
        <dbReference type="ARBA" id="ARBA00022490"/>
    </source>
</evidence>
<dbReference type="Gene3D" id="3.40.50.880">
    <property type="match status" value="1"/>
</dbReference>
<evidence type="ECO:0000256" key="8">
    <source>
        <dbReference type="HAMAP-Rule" id="MF_00295"/>
    </source>
</evidence>
<feature type="binding site" evidence="8">
    <location>
        <position position="192"/>
    </location>
    <ligand>
        <name>substrate</name>
    </ligand>
</feature>
<name>A0A1M5VQ19_9GAMM</name>
<gene>
    <name evidence="8" type="primary">metAS</name>
    <name evidence="10" type="ORF">SAMN02745129_2892</name>
</gene>
<evidence type="ECO:0000256" key="9">
    <source>
        <dbReference type="PIRSR" id="PIRSR000450-1"/>
    </source>
</evidence>
<dbReference type="GO" id="GO:0008899">
    <property type="term" value="F:homoserine O-succinyltransferase activity"/>
    <property type="evidence" value="ECO:0007669"/>
    <property type="project" value="UniProtKB-EC"/>
</dbReference>
<feature type="active site" description="Proton acceptor" evidence="8">
    <location>
        <position position="235"/>
    </location>
</feature>
<feature type="binding site" evidence="8">
    <location>
        <position position="163"/>
    </location>
    <ligand>
        <name>substrate</name>
    </ligand>
</feature>
<dbReference type="PIRSF" id="PIRSF000450">
    <property type="entry name" value="H_ser_succinyltr"/>
    <property type="match status" value="1"/>
</dbReference>
<sequence>MPVKVPSSLPASAILRGENIFVMSDARAESQNIRPLKVLILNLMPNKIETETQLLRLLGNSPLQVDVELLRIHNRPSKHTPCDHMNAFYRDFEEVRNNNYDGLIITGAPLGDLEFEQVQYWSEIQAIIDWSQHHATSVLFLCWAAHAAFYHLYGIKRYLREEKISGVFQHQRVHEHVPLLRGFDDDFWVPHSRYAQVSLDKLKAHPQLNVLAESDQAGAYLVVSNNNRNLFVTGHPEYTRTTLLDEYRRDLASGLTPRVPDNYFPEDDPTRVPHARWHAHGALLVSNWLNYYVYQQTPFDLSDMSGMTPWE</sequence>
<feature type="binding site" evidence="8">
    <location>
        <position position="249"/>
    </location>
    <ligand>
        <name>substrate</name>
    </ligand>
</feature>
<dbReference type="Proteomes" id="UP000184268">
    <property type="component" value="Unassembled WGS sequence"/>
</dbReference>
<dbReference type="Pfam" id="PF04204">
    <property type="entry name" value="HTS"/>
    <property type="match status" value="1"/>
</dbReference>
<dbReference type="STRING" id="299255.SAMN02745129_2892"/>
<comment type="caution">
    <text evidence="8">Lacks conserved residue(s) required for the propagation of feature annotation.</text>
</comment>
<keyword evidence="2 8" id="KW-0963">Cytoplasm</keyword>
<comment type="subcellular location">
    <subcellularLocation>
        <location evidence="1 8">Cytoplasm</location>
    </subcellularLocation>
</comment>
<evidence type="ECO:0000313" key="11">
    <source>
        <dbReference type="Proteomes" id="UP000184268"/>
    </source>
</evidence>
<keyword evidence="8" id="KW-0486">Methionine biosynthesis</keyword>
<dbReference type="GO" id="GO:0004414">
    <property type="term" value="F:homoserine O-acetyltransferase activity"/>
    <property type="evidence" value="ECO:0007669"/>
    <property type="project" value="UniProtKB-UniRule"/>
</dbReference>
<dbReference type="RefSeq" id="WP_067656928.1">
    <property type="nucleotide sequence ID" value="NZ_FQXG01000004.1"/>
</dbReference>
<reference evidence="10 11" key="1">
    <citation type="submission" date="2016-11" db="EMBL/GenBank/DDBJ databases">
        <authorList>
            <person name="Jaros S."/>
            <person name="Januszkiewicz K."/>
            <person name="Wedrychowicz H."/>
        </authorList>
    </citation>
    <scope>NUCLEOTIDE SEQUENCE [LARGE SCALE GENOMIC DNA]</scope>
    <source>
        <strain evidence="10 11">DSM 16917</strain>
    </source>
</reference>
<dbReference type="InterPro" id="IPR029062">
    <property type="entry name" value="Class_I_gatase-like"/>
</dbReference>
<organism evidence="10 11">
    <name type="scientific">Ferrimonas marina</name>
    <dbReference type="NCBI Taxonomy" id="299255"/>
    <lineage>
        <taxon>Bacteria</taxon>
        <taxon>Pseudomonadati</taxon>
        <taxon>Pseudomonadota</taxon>
        <taxon>Gammaproteobacteria</taxon>
        <taxon>Alteromonadales</taxon>
        <taxon>Ferrimonadaceae</taxon>
        <taxon>Ferrimonas</taxon>
    </lineage>
</organism>
<dbReference type="AlphaFoldDB" id="A0A1M5VQ19"/>
<dbReference type="EMBL" id="FQXG01000004">
    <property type="protein sequence ID" value="SHH77023.1"/>
    <property type="molecule type" value="Genomic_DNA"/>
</dbReference>
<feature type="active site" description="Acyl-thioester intermediate" evidence="8 9">
    <location>
        <position position="142"/>
    </location>
</feature>
<feature type="active site" evidence="8">
    <location>
        <position position="237"/>
    </location>
</feature>
<dbReference type="PANTHER" id="PTHR20919">
    <property type="entry name" value="HOMOSERINE O-SUCCINYLTRANSFERASE"/>
    <property type="match status" value="1"/>
</dbReference>
<dbReference type="InterPro" id="IPR033752">
    <property type="entry name" value="MetA_family"/>
</dbReference>
<dbReference type="UniPathway" id="UPA00051">
    <property type="reaction ID" value="UER00075"/>
</dbReference>
<dbReference type="CDD" id="cd03131">
    <property type="entry name" value="GATase1_HTS"/>
    <property type="match status" value="1"/>
</dbReference>
<dbReference type="GO" id="GO:0005737">
    <property type="term" value="C:cytoplasm"/>
    <property type="evidence" value="ECO:0007669"/>
    <property type="project" value="UniProtKB-SubCell"/>
</dbReference>
<dbReference type="EC" id="2.3.1.46" evidence="8"/>
<dbReference type="SUPFAM" id="SSF52317">
    <property type="entry name" value="Class I glutamine amidotransferase-like"/>
    <property type="match status" value="1"/>
</dbReference>
<keyword evidence="3 8" id="KW-0028">Amino-acid biosynthesis</keyword>
<dbReference type="PANTHER" id="PTHR20919:SF0">
    <property type="entry name" value="HOMOSERINE O-SUCCINYLTRANSFERASE"/>
    <property type="match status" value="1"/>
</dbReference>
<dbReference type="OrthoDB" id="9772423at2"/>
<evidence type="ECO:0000256" key="4">
    <source>
        <dbReference type="ARBA" id="ARBA00022679"/>
    </source>
</evidence>
<dbReference type="FunFam" id="3.40.50.880:FF:000004">
    <property type="entry name" value="Homoserine O-succinyltransferase"/>
    <property type="match status" value="1"/>
</dbReference>
<accession>A0A1M5VQ19</accession>
<comment type="catalytic activity">
    <reaction evidence="6 8">
        <text>L-homoserine + succinyl-CoA = O-succinyl-L-homoserine + CoA</text>
        <dbReference type="Rhea" id="RHEA:22008"/>
        <dbReference type="ChEBI" id="CHEBI:57287"/>
        <dbReference type="ChEBI" id="CHEBI:57292"/>
        <dbReference type="ChEBI" id="CHEBI:57476"/>
        <dbReference type="ChEBI" id="CHEBI:57661"/>
        <dbReference type="EC" id="2.3.1.46"/>
    </reaction>
</comment>
<dbReference type="GO" id="GO:0019281">
    <property type="term" value="P:L-methionine biosynthetic process from homoserine via O-succinyl-L-homoserine and cystathionine"/>
    <property type="evidence" value="ECO:0007669"/>
    <property type="project" value="InterPro"/>
</dbReference>
<proteinExistence type="inferred from homology"/>
<evidence type="ECO:0000313" key="10">
    <source>
        <dbReference type="EMBL" id="SHH77023.1"/>
    </source>
</evidence>
<keyword evidence="5 8" id="KW-0012">Acyltransferase</keyword>
<keyword evidence="4 8" id="KW-0808">Transferase</keyword>
<evidence type="ECO:0000256" key="6">
    <source>
        <dbReference type="ARBA" id="ARBA00051253"/>
    </source>
</evidence>
<dbReference type="NCBIfam" id="TIGR01001">
    <property type="entry name" value="metA"/>
    <property type="match status" value="1"/>
</dbReference>
<comment type="pathway">
    <text evidence="8">Amino-acid biosynthesis; L-methionine biosynthesis via de novo pathway; O-succinyl-L-homoserine from L-homoserine: step 1/1.</text>
</comment>
<comment type="similarity">
    <text evidence="8">Belongs to the MetA family.</text>
</comment>
<comment type="function">
    <text evidence="7 8">Transfers a succinyl group from succinyl-CoA to L-homoserine, forming succinyl-L-homoserine.</text>
</comment>
<feature type="site" description="Important for substrate specificity" evidence="8">
    <location>
        <position position="192"/>
    </location>
</feature>
<evidence type="ECO:0000256" key="5">
    <source>
        <dbReference type="ARBA" id="ARBA00023315"/>
    </source>
</evidence>
<keyword evidence="11" id="KW-1185">Reference proteome</keyword>
<dbReference type="HAMAP" id="MF_00295">
    <property type="entry name" value="MetA_acyltransf"/>
    <property type="match status" value="1"/>
</dbReference>
<dbReference type="InterPro" id="IPR005697">
    <property type="entry name" value="HST_MetA"/>
</dbReference>
<protein>
    <recommendedName>
        <fullName evidence="8">Homoserine O-succinyltransferase</fullName>
        <shortName evidence="8">HST</shortName>
        <ecNumber evidence="8">2.3.1.46</ecNumber>
    </recommendedName>
    <alternativeName>
        <fullName evidence="8">Homoserine transsuccinylase</fullName>
        <shortName evidence="8">HTS</shortName>
    </alternativeName>
</protein>
<evidence type="ECO:0000256" key="3">
    <source>
        <dbReference type="ARBA" id="ARBA00022605"/>
    </source>
</evidence>
<feature type="site" description="Important for acyl-CoA specificity" evidence="8">
    <location>
        <position position="111"/>
    </location>
</feature>